<name>A0ABU6HCG3_9RHOB</name>
<gene>
    <name evidence="2" type="ORF">VK792_02595</name>
</gene>
<dbReference type="PANTHER" id="PTHR42685:SF22">
    <property type="entry name" value="CONDITIONED MEDIUM FACTOR RECEPTOR 1"/>
    <property type="match status" value="1"/>
</dbReference>
<protein>
    <submittedName>
        <fullName evidence="2">NAD(P)/FAD-dependent oxidoreductase</fullName>
        <ecNumber evidence="2">1.-.-.-</ecNumber>
    </submittedName>
</protein>
<dbReference type="NCBIfam" id="TIGR02032">
    <property type="entry name" value="GG-red-SF"/>
    <property type="match status" value="1"/>
</dbReference>
<sequence length="371" mass="38225">MAARTDIDVLVVGLGPAGAEAARAAADQGLRVLAIERNARPGEPVQCAEFVPMMIGMDMPDLGDSLIQPIGEMQSFLPGEAVETTADFRGRMVDRARFDRHLIARAQAAGAECRFASPLQALAPDGTAQLQSGARIRARAVIGADGPRSRVGAAIGAVNADLVESRQITVALNAPHAATDIYLHPDIVGGYAWLFPKGDQANLGLGVAAAEKARLKPLLDGLHAQLVAEGRIGAAPLRHTGGAIPVGGITGPVGRLGDTAVFLAGDAAGLVNPVTGAGIPAAVLSGRMAGLAAAAHASGDADALADYAEEIDDTFGASLSHALARRRALLATYRTGSQPGPDDLRRGWIAFPQYWTRDASPAREMEALPAS</sequence>
<proteinExistence type="predicted"/>
<evidence type="ECO:0000259" key="1">
    <source>
        <dbReference type="Pfam" id="PF22578"/>
    </source>
</evidence>
<keyword evidence="2" id="KW-0560">Oxidoreductase</keyword>
<evidence type="ECO:0000313" key="2">
    <source>
        <dbReference type="EMBL" id="MEC3860162.1"/>
    </source>
</evidence>
<dbReference type="Pfam" id="PF22578">
    <property type="entry name" value="GGR_cat"/>
    <property type="match status" value="1"/>
</dbReference>
<dbReference type="Proteomes" id="UP001348149">
    <property type="component" value="Unassembled WGS sequence"/>
</dbReference>
<dbReference type="RefSeq" id="WP_326295787.1">
    <property type="nucleotide sequence ID" value="NZ_JAYLLH010000002.1"/>
</dbReference>
<dbReference type="GO" id="GO:0016491">
    <property type="term" value="F:oxidoreductase activity"/>
    <property type="evidence" value="ECO:0007669"/>
    <property type="project" value="UniProtKB-KW"/>
</dbReference>
<feature type="domain" description="Digeranylgeranylglycerophospholipid reductase catalytic" evidence="1">
    <location>
        <begin position="174"/>
        <end position="215"/>
    </location>
</feature>
<dbReference type="EMBL" id="JAYLLH010000002">
    <property type="protein sequence ID" value="MEC3860162.1"/>
    <property type="molecule type" value="Genomic_DNA"/>
</dbReference>
<dbReference type="PRINTS" id="PR00420">
    <property type="entry name" value="RNGMNOXGNASE"/>
</dbReference>
<evidence type="ECO:0000313" key="3">
    <source>
        <dbReference type="Proteomes" id="UP001348149"/>
    </source>
</evidence>
<dbReference type="Gene3D" id="3.50.50.60">
    <property type="entry name" value="FAD/NAD(P)-binding domain"/>
    <property type="match status" value="1"/>
</dbReference>
<dbReference type="InterPro" id="IPR036188">
    <property type="entry name" value="FAD/NAD-bd_sf"/>
</dbReference>
<accession>A0ABU6HCG3</accession>
<keyword evidence="3" id="KW-1185">Reference proteome</keyword>
<dbReference type="PANTHER" id="PTHR42685">
    <property type="entry name" value="GERANYLGERANYL DIPHOSPHATE REDUCTASE"/>
    <property type="match status" value="1"/>
</dbReference>
<comment type="caution">
    <text evidence="2">The sequence shown here is derived from an EMBL/GenBank/DDBJ whole genome shotgun (WGS) entry which is preliminary data.</text>
</comment>
<dbReference type="Pfam" id="PF05834">
    <property type="entry name" value="Lycopene_cycl"/>
    <property type="match status" value="1"/>
</dbReference>
<reference evidence="2 3" key="1">
    <citation type="submission" date="2024-01" db="EMBL/GenBank/DDBJ databases">
        <title>Mesobacterium rodlantinim sp. nov., isolated from shallow sea hydrothermal systems off Kueishantao Island.</title>
        <authorList>
            <person name="Su Z."/>
            <person name="Tang K."/>
        </authorList>
    </citation>
    <scope>NUCLEOTIDE SEQUENCE [LARGE SCALE GENOMIC DNA]</scope>
    <source>
        <strain evidence="2 3">TK19101</strain>
    </source>
</reference>
<dbReference type="SUPFAM" id="SSF51905">
    <property type="entry name" value="FAD/NAD(P)-binding domain"/>
    <property type="match status" value="1"/>
</dbReference>
<dbReference type="EC" id="1.-.-.-" evidence="2"/>
<dbReference type="InterPro" id="IPR050407">
    <property type="entry name" value="Geranylgeranyl_reductase"/>
</dbReference>
<dbReference type="InterPro" id="IPR011777">
    <property type="entry name" value="Geranylgeranyl_Rdtase_fam"/>
</dbReference>
<dbReference type="InterPro" id="IPR054715">
    <property type="entry name" value="GGR_cat"/>
</dbReference>
<organism evidence="2 3">
    <name type="scientific">Mesobacterium hydrothermale</name>
    <dbReference type="NCBI Taxonomy" id="3111907"/>
    <lineage>
        <taxon>Bacteria</taxon>
        <taxon>Pseudomonadati</taxon>
        <taxon>Pseudomonadota</taxon>
        <taxon>Alphaproteobacteria</taxon>
        <taxon>Rhodobacterales</taxon>
        <taxon>Roseobacteraceae</taxon>
        <taxon>Mesobacterium</taxon>
    </lineage>
</organism>